<keyword evidence="1" id="KW-0812">Transmembrane</keyword>
<evidence type="ECO:0000313" key="2">
    <source>
        <dbReference type="EMBL" id="MBA9027442.1"/>
    </source>
</evidence>
<evidence type="ECO:0000313" key="3">
    <source>
        <dbReference type="Proteomes" id="UP000626697"/>
    </source>
</evidence>
<comment type="caution">
    <text evidence="2">The sequence shown here is derived from an EMBL/GenBank/DDBJ whole genome shotgun (WGS) entry which is preliminary data.</text>
</comment>
<keyword evidence="1" id="KW-1133">Transmembrane helix</keyword>
<sequence length="86" mass="9769">MNLLTRSFIFSLITNLALLIVKFVLAFILTAMYQPDMVSNGEEVYYLQSEVVIGGNFSSSYITEFIVGFIVVMLVYLLGYKLKLIK</sequence>
<accession>A0ABR6CQW9</accession>
<feature type="transmembrane region" description="Helical" evidence="1">
    <location>
        <begin position="12"/>
        <end position="33"/>
    </location>
</feature>
<name>A0ABR6CQW9_9BACI</name>
<gene>
    <name evidence="2" type="ORF">HNP81_002732</name>
</gene>
<dbReference type="EMBL" id="JACJHX010000008">
    <property type="protein sequence ID" value="MBA9027442.1"/>
    <property type="molecule type" value="Genomic_DNA"/>
</dbReference>
<protein>
    <submittedName>
        <fullName evidence="2">Uncharacterized protein</fullName>
    </submittedName>
</protein>
<feature type="transmembrane region" description="Helical" evidence="1">
    <location>
        <begin position="61"/>
        <end position="80"/>
    </location>
</feature>
<dbReference type="RefSeq" id="WP_028390844.1">
    <property type="nucleotide sequence ID" value="NZ_JACJHX010000008.1"/>
</dbReference>
<proteinExistence type="predicted"/>
<organism evidence="2 3">
    <name type="scientific">Peribacillus huizhouensis</name>
    <dbReference type="NCBI Taxonomy" id="1501239"/>
    <lineage>
        <taxon>Bacteria</taxon>
        <taxon>Bacillati</taxon>
        <taxon>Bacillota</taxon>
        <taxon>Bacilli</taxon>
        <taxon>Bacillales</taxon>
        <taxon>Bacillaceae</taxon>
        <taxon>Peribacillus</taxon>
    </lineage>
</organism>
<keyword evidence="3" id="KW-1185">Reference proteome</keyword>
<evidence type="ECO:0000256" key="1">
    <source>
        <dbReference type="SAM" id="Phobius"/>
    </source>
</evidence>
<dbReference type="Proteomes" id="UP000626697">
    <property type="component" value="Unassembled WGS sequence"/>
</dbReference>
<reference evidence="2 3" key="1">
    <citation type="submission" date="2020-08" db="EMBL/GenBank/DDBJ databases">
        <title>Genomic Encyclopedia of Type Strains, Phase IV (KMG-IV): sequencing the most valuable type-strain genomes for metagenomic binning, comparative biology and taxonomic classification.</title>
        <authorList>
            <person name="Goeker M."/>
        </authorList>
    </citation>
    <scope>NUCLEOTIDE SEQUENCE [LARGE SCALE GENOMIC DNA]</scope>
    <source>
        <strain evidence="2 3">DSM 105481</strain>
    </source>
</reference>
<keyword evidence="1" id="KW-0472">Membrane</keyword>